<proteinExistence type="predicted"/>
<evidence type="ECO:0000256" key="6">
    <source>
        <dbReference type="SAM" id="MobiDB-lite"/>
    </source>
</evidence>
<evidence type="ECO:0000259" key="8">
    <source>
        <dbReference type="Pfam" id="PF23704"/>
    </source>
</evidence>
<accession>B4JCU7</accession>
<dbReference type="STRING" id="7222.B4JCU7"/>
<dbReference type="OrthoDB" id="68020at2759"/>
<feature type="compositionally biased region" description="Basic and acidic residues" evidence="6">
    <location>
        <begin position="348"/>
        <end position="360"/>
    </location>
</feature>
<dbReference type="Pfam" id="PF23704">
    <property type="entry name" value="WHD_GTF3C1_N"/>
    <property type="match status" value="1"/>
</dbReference>
<comment type="subcellular location">
    <subcellularLocation>
        <location evidence="1">Nucleus</location>
    </subcellularLocation>
</comment>
<name>B4JCU7_DROGR</name>
<organism evidence="11">
    <name type="scientific">Drosophila grimshawi</name>
    <name type="common">Hawaiian fruit fly</name>
    <name type="synonym">Idiomyia grimshawi</name>
    <dbReference type="NCBI Taxonomy" id="7222"/>
    <lineage>
        <taxon>Eukaryota</taxon>
        <taxon>Metazoa</taxon>
        <taxon>Ecdysozoa</taxon>
        <taxon>Arthropoda</taxon>
        <taxon>Hexapoda</taxon>
        <taxon>Insecta</taxon>
        <taxon>Pterygota</taxon>
        <taxon>Neoptera</taxon>
        <taxon>Endopterygota</taxon>
        <taxon>Diptera</taxon>
        <taxon>Brachycera</taxon>
        <taxon>Muscomorpha</taxon>
        <taxon>Ephydroidea</taxon>
        <taxon>Drosophilidae</taxon>
        <taxon>Drosophila</taxon>
        <taxon>Hawaiian Drosophila</taxon>
    </lineage>
</organism>
<protein>
    <submittedName>
        <fullName evidence="10">GH10629</fullName>
    </submittedName>
</protein>
<keyword evidence="5" id="KW-0539">Nucleus</keyword>
<keyword evidence="11" id="KW-1185">Reference proteome</keyword>
<gene>
    <name evidence="10" type="primary">Dgri\GH10629</name>
    <name evidence="10" type="ORF">Dgri_GH10629</name>
</gene>
<feature type="domain" description="GTF3C1 extended winged-helix" evidence="9">
    <location>
        <begin position="500"/>
        <end position="597"/>
    </location>
</feature>
<dbReference type="GO" id="GO:0005634">
    <property type="term" value="C:nucleus"/>
    <property type="evidence" value="ECO:0007669"/>
    <property type="project" value="UniProtKB-SubCell"/>
</dbReference>
<keyword evidence="4" id="KW-0804">Transcription</keyword>
<dbReference type="OMA" id="PHKVHVE"/>
<dbReference type="FunCoup" id="B4JCU7">
    <property type="interactions" value="244"/>
</dbReference>
<dbReference type="PANTHER" id="PTHR15180:SF1">
    <property type="entry name" value="GENERAL TRANSCRIPTION FACTOR 3C POLYPEPTIDE 1"/>
    <property type="match status" value="1"/>
</dbReference>
<dbReference type="Pfam" id="PF04182">
    <property type="entry name" value="B-block_TFIIIC"/>
    <property type="match status" value="1"/>
</dbReference>
<dbReference type="PhylomeDB" id="B4JCU7"/>
<dbReference type="InParanoid" id="B4JCU7"/>
<dbReference type="KEGG" id="dgr:6561594"/>
<evidence type="ECO:0000259" key="9">
    <source>
        <dbReference type="Pfam" id="PF24101"/>
    </source>
</evidence>
<evidence type="ECO:0000259" key="7">
    <source>
        <dbReference type="Pfam" id="PF04182"/>
    </source>
</evidence>
<dbReference type="eggNOG" id="KOG4560">
    <property type="taxonomic scope" value="Eukaryota"/>
</dbReference>
<dbReference type="InterPro" id="IPR007309">
    <property type="entry name" value="TFIIIC_Bblock-bd"/>
</dbReference>
<dbReference type="GO" id="GO:0003677">
    <property type="term" value="F:DNA binding"/>
    <property type="evidence" value="ECO:0007669"/>
    <property type="project" value="UniProtKB-KW"/>
</dbReference>
<dbReference type="GO" id="GO:0006384">
    <property type="term" value="P:transcription initiation at RNA polymerase III promoter"/>
    <property type="evidence" value="ECO:0007669"/>
    <property type="project" value="InterPro"/>
</dbReference>
<feature type="region of interest" description="Disordered" evidence="6">
    <location>
        <begin position="1743"/>
        <end position="1795"/>
    </location>
</feature>
<dbReference type="GO" id="GO:0042791">
    <property type="term" value="P:5S class rRNA transcription by RNA polymerase III"/>
    <property type="evidence" value="ECO:0007669"/>
    <property type="project" value="TreeGrafter"/>
</dbReference>
<dbReference type="Proteomes" id="UP000001070">
    <property type="component" value="Unassembled WGS sequence"/>
</dbReference>
<dbReference type="EMBL" id="CH916368">
    <property type="protein sequence ID" value="EDW03186.1"/>
    <property type="molecule type" value="Genomic_DNA"/>
</dbReference>
<dbReference type="PANTHER" id="PTHR15180">
    <property type="entry name" value="GENERAL TRANSCRIPTION FACTOR 3C POLYPEPTIDE 1"/>
    <property type="match status" value="1"/>
</dbReference>
<dbReference type="HOGENOM" id="CLU_001556_0_0_1"/>
<sequence>MCSAYSGGSWISAVLDEIALEGLEGTTLPNLWSLLADRLQCGQPLSETLQQQVWTLLLRSTDKVKFYELPEARPLMPPYNRINDEDPELGIPVVPETCPFLRLPYAPVKDGPIMGNCSDYKKRKPIHVKMLREMSVAEAIERWNQTLVVVASQDERLKALKPPNLLKPRELSVQQYIFWECIGRSRYNGETTRGPWSMTNYFKDSCFLFYTKNKFMKMNIVFSQPYTERHNGRTLLSLLVMLPRFHRIYKSHVQRVIERVYVEVKASPEQYVPTNDVQQRVKGLTSSRLKKLILSHNFRKFFETSLVHPSPPAGSGTSKDQQKGRRISVIRLRNSDTKFDELTQVNANDDKDDKQPSDDFLNHRHAHISMPIELESLRAIKRFGERGMSTVELSQYTCINVQLARGVIKHLLARKKIYKYTDTVGKTRIIRHVAIGLPTAATDGDPKSEQGEKIEQKLQCKEELNFPPNIDIVVNDLPNIKSNVRHMTFPKKMGSNPENETRRQLERKKIIVQQIDKTCIVHTTDVVRAIAQLELNIGWRGKICRKSMFRLLQRMQQVHVVNAYEVTLEYEHLVRIYRLVTHPKIDIEHEQLQREVLRLKSNFRLLSEERLLRPSQLRETERREVLARKKLRADRLLHSSALKTKPTAPKLLLACTLHEFLFYLLREQTAQQQPLEMNVELLQHWQRSEPSLLTRQFLDEWQASESQVLPYTQEISWRTFIPPLPQYADKPAGWLYFIDALERMPLSLMMRLFRVERDVADQLRPQLQHPVRQHYLLGQLQLQNLIPRLNLQQRYLNTLRLLNNMGLLQVSERQLGRDALQRWIYLNRRSCLLDTTTSSGHNFKCISPERSYERLHFEFESREQVDDYWAKLQNICIYTKLGFLKHRERKVGSRKDQRLPLLTFVRTVDFDEALALDDGSVPGDQQGAAGLSSSLYAHQFRHWSWVKRSSVAATRTTASNARQSTAQFPVRKRLSLMRLKTVPRFSKTRNPNSSGDTRKRKGGPRDDIDRDALRNMRTLRVTWCAAEDRLLKMGRAVYLFIDAPLPALSLYNVGTICRDVIRQYLGINNKTTQACVRRLQFLIRMKRDQPDVRNWIYMMQAQPEFNDIYNERFLPQLKREYPVRSDQIEALLIHFLLILNKLHRMIINEENVYRQFLLPDNLEDYRRRFREFTPLNVEQDTLLYANPSSETDLQITVVFGVLHSILCCNKDKTLFNLQAFEIYKHFSEDVLNAAFNKARADSLLVAVRRRNIHHVNRQVSGPGHLLSSKYKYRLVFQKYSYLLFDAYFALGQRFKDPKVGASLQLASPNFAQLLLLAERVAKRRLSLTLQLPANILTVDTTSMSRQSGSSSDRILDHYSSIFDNAPQTEYAKRLESVCSGRQAARVRFHPANLTYRVPCSAYNLLNKLPLRCMHLFCALDALGQSVNISCARLEHGECPFGCIMRSGNYVNAVERIVYEHRATLRQLVADALPQSPLQLQLDSSTSSSTTLIVSTANLLSLIHKLETYWRQQQQPHEQKDLGKALADSTLHKTTDWRTLCNRLLDFEAGKEDTERTQDYEPSLNKEERARAQDVFVVHLPTISMQQTEHQPLQAKQEELHKAVLDMVAKATYWRYTDNTFESLLPTLEQERNYDASAIQHVKDILEYIHERPLGAESVELRRTFPFGNFLLEALHELEAHDLIKRVGVASHMYVHREHMRHWVVHTFHIKRLERERVQSLVAASPSTLPAVVGQKRKLAELQEQEQVQVEQEQEQAEEQPSTSKEAKLSQQESNSNDDEELMPQPSARHSKRIKRISAAAKQEAAAVVPPAIESDTARDVIVMRPQPWIRVNASLNRRVLDRWMGAVLSECITRHGCTVYSLFLRFPHLLPVDTMLLLELLCQLDCIHLMELQPPKLHLECFGDEEEFREQQVTVLYDPNFTYVKVHADAIENFTNFVGVKKYNSEFI</sequence>
<keyword evidence="2" id="KW-0597">Phosphoprotein</keyword>
<dbReference type="InterPro" id="IPR056428">
    <property type="entry name" value="WH_GTF3C1"/>
</dbReference>
<evidence type="ECO:0000256" key="4">
    <source>
        <dbReference type="ARBA" id="ARBA00023163"/>
    </source>
</evidence>
<feature type="region of interest" description="Disordered" evidence="6">
    <location>
        <begin position="341"/>
        <end position="360"/>
    </location>
</feature>
<dbReference type="GO" id="GO:0000127">
    <property type="term" value="C:transcription factor TFIIIC complex"/>
    <property type="evidence" value="ECO:0007669"/>
    <property type="project" value="InterPro"/>
</dbReference>
<feature type="region of interest" description="Disordered" evidence="6">
    <location>
        <begin position="985"/>
        <end position="1009"/>
    </location>
</feature>
<evidence type="ECO:0000313" key="10">
    <source>
        <dbReference type="EMBL" id="EDW03186.1"/>
    </source>
</evidence>
<dbReference type="InterPro" id="IPR044210">
    <property type="entry name" value="Tfc3-like"/>
</dbReference>
<feature type="compositionally biased region" description="Polar residues" evidence="6">
    <location>
        <begin position="1760"/>
        <end position="1774"/>
    </location>
</feature>
<feature type="domain" description="General transcription factor 3C polypeptide 1 winged-helix" evidence="8">
    <location>
        <begin position="10"/>
        <end position="68"/>
    </location>
</feature>
<evidence type="ECO:0000313" key="11">
    <source>
        <dbReference type="Proteomes" id="UP000001070"/>
    </source>
</evidence>
<evidence type="ECO:0000256" key="3">
    <source>
        <dbReference type="ARBA" id="ARBA00023125"/>
    </source>
</evidence>
<reference evidence="10 11" key="1">
    <citation type="journal article" date="2007" name="Nature">
        <title>Evolution of genes and genomes on the Drosophila phylogeny.</title>
        <authorList>
            <consortium name="Drosophila 12 Genomes Consortium"/>
            <person name="Clark A.G."/>
            <person name="Eisen M.B."/>
            <person name="Smith D.R."/>
            <person name="Bergman C.M."/>
            <person name="Oliver B."/>
            <person name="Markow T.A."/>
            <person name="Kaufman T.C."/>
            <person name="Kellis M."/>
            <person name="Gelbart W."/>
            <person name="Iyer V.N."/>
            <person name="Pollard D.A."/>
            <person name="Sackton T.B."/>
            <person name="Larracuente A.M."/>
            <person name="Singh N.D."/>
            <person name="Abad J.P."/>
            <person name="Abt D.N."/>
            <person name="Adryan B."/>
            <person name="Aguade M."/>
            <person name="Akashi H."/>
            <person name="Anderson W.W."/>
            <person name="Aquadro C.F."/>
            <person name="Ardell D.H."/>
            <person name="Arguello R."/>
            <person name="Artieri C.G."/>
            <person name="Barbash D.A."/>
            <person name="Barker D."/>
            <person name="Barsanti P."/>
            <person name="Batterham P."/>
            <person name="Batzoglou S."/>
            <person name="Begun D."/>
            <person name="Bhutkar A."/>
            <person name="Blanco E."/>
            <person name="Bosak S.A."/>
            <person name="Bradley R.K."/>
            <person name="Brand A.D."/>
            <person name="Brent M.R."/>
            <person name="Brooks A.N."/>
            <person name="Brown R.H."/>
            <person name="Butlin R.K."/>
            <person name="Caggese C."/>
            <person name="Calvi B.R."/>
            <person name="Bernardo de Carvalho A."/>
            <person name="Caspi A."/>
            <person name="Castrezana S."/>
            <person name="Celniker S.E."/>
            <person name="Chang J.L."/>
            <person name="Chapple C."/>
            <person name="Chatterji S."/>
            <person name="Chinwalla A."/>
            <person name="Civetta A."/>
            <person name="Clifton S.W."/>
            <person name="Comeron J.M."/>
            <person name="Costello J.C."/>
            <person name="Coyne J.A."/>
            <person name="Daub J."/>
            <person name="David R.G."/>
            <person name="Delcher A.L."/>
            <person name="Delehaunty K."/>
            <person name="Do C.B."/>
            <person name="Ebling H."/>
            <person name="Edwards K."/>
            <person name="Eickbush T."/>
            <person name="Evans J.D."/>
            <person name="Filipski A."/>
            <person name="Findeiss S."/>
            <person name="Freyhult E."/>
            <person name="Fulton L."/>
            <person name="Fulton R."/>
            <person name="Garcia A.C."/>
            <person name="Gardiner A."/>
            <person name="Garfield D.A."/>
            <person name="Garvin B.E."/>
            <person name="Gibson G."/>
            <person name="Gilbert D."/>
            <person name="Gnerre S."/>
            <person name="Godfrey J."/>
            <person name="Good R."/>
            <person name="Gotea V."/>
            <person name="Gravely B."/>
            <person name="Greenberg A.J."/>
            <person name="Griffiths-Jones S."/>
            <person name="Gross S."/>
            <person name="Guigo R."/>
            <person name="Gustafson E.A."/>
            <person name="Haerty W."/>
            <person name="Hahn M.W."/>
            <person name="Halligan D.L."/>
            <person name="Halpern A.L."/>
            <person name="Halter G.M."/>
            <person name="Han M.V."/>
            <person name="Heger A."/>
            <person name="Hillier L."/>
            <person name="Hinrichs A.S."/>
            <person name="Holmes I."/>
            <person name="Hoskins R.A."/>
            <person name="Hubisz M.J."/>
            <person name="Hultmark D."/>
            <person name="Huntley M.A."/>
            <person name="Jaffe D.B."/>
            <person name="Jagadeeshan S."/>
            <person name="Jeck W.R."/>
            <person name="Johnson J."/>
            <person name="Jones C.D."/>
            <person name="Jordan W.C."/>
            <person name="Karpen G.H."/>
            <person name="Kataoka E."/>
            <person name="Keightley P.D."/>
            <person name="Kheradpour P."/>
            <person name="Kirkness E.F."/>
            <person name="Koerich L.B."/>
            <person name="Kristiansen K."/>
            <person name="Kudrna D."/>
            <person name="Kulathinal R.J."/>
            <person name="Kumar S."/>
            <person name="Kwok R."/>
            <person name="Lander E."/>
            <person name="Langley C.H."/>
            <person name="Lapoint R."/>
            <person name="Lazzaro B.P."/>
            <person name="Lee S.J."/>
            <person name="Levesque L."/>
            <person name="Li R."/>
            <person name="Lin C.F."/>
            <person name="Lin M.F."/>
            <person name="Lindblad-Toh K."/>
            <person name="Llopart A."/>
            <person name="Long M."/>
            <person name="Low L."/>
            <person name="Lozovsky E."/>
            <person name="Lu J."/>
            <person name="Luo M."/>
            <person name="Machado C.A."/>
            <person name="Makalowski W."/>
            <person name="Marzo M."/>
            <person name="Matsuda M."/>
            <person name="Matzkin L."/>
            <person name="McAllister B."/>
            <person name="McBride C.S."/>
            <person name="McKernan B."/>
            <person name="McKernan K."/>
            <person name="Mendez-Lago M."/>
            <person name="Minx P."/>
            <person name="Mollenhauer M.U."/>
            <person name="Montooth K."/>
            <person name="Mount S.M."/>
            <person name="Mu X."/>
            <person name="Myers E."/>
            <person name="Negre B."/>
            <person name="Newfeld S."/>
            <person name="Nielsen R."/>
            <person name="Noor M.A."/>
            <person name="O'Grady P."/>
            <person name="Pachter L."/>
            <person name="Papaceit M."/>
            <person name="Parisi M.J."/>
            <person name="Parisi M."/>
            <person name="Parts L."/>
            <person name="Pedersen J.S."/>
            <person name="Pesole G."/>
            <person name="Phillippy A.M."/>
            <person name="Ponting C.P."/>
            <person name="Pop M."/>
            <person name="Porcelli D."/>
            <person name="Powell J.R."/>
            <person name="Prohaska S."/>
            <person name="Pruitt K."/>
            <person name="Puig M."/>
            <person name="Quesneville H."/>
            <person name="Ram K.R."/>
            <person name="Rand D."/>
            <person name="Rasmussen M.D."/>
            <person name="Reed L.K."/>
            <person name="Reenan R."/>
            <person name="Reily A."/>
            <person name="Remington K.A."/>
            <person name="Rieger T.T."/>
            <person name="Ritchie M.G."/>
            <person name="Robin C."/>
            <person name="Rogers Y.H."/>
            <person name="Rohde C."/>
            <person name="Rozas J."/>
            <person name="Rubenfield M.J."/>
            <person name="Ruiz A."/>
            <person name="Russo S."/>
            <person name="Salzberg S.L."/>
            <person name="Sanchez-Gracia A."/>
            <person name="Saranga D.J."/>
            <person name="Sato H."/>
            <person name="Schaeffer S.W."/>
            <person name="Schatz M.C."/>
            <person name="Schlenke T."/>
            <person name="Schwartz R."/>
            <person name="Segarra C."/>
            <person name="Singh R.S."/>
            <person name="Sirot L."/>
            <person name="Sirota M."/>
            <person name="Sisneros N.B."/>
            <person name="Smith C.D."/>
            <person name="Smith T.F."/>
            <person name="Spieth J."/>
            <person name="Stage D.E."/>
            <person name="Stark A."/>
            <person name="Stephan W."/>
            <person name="Strausberg R.L."/>
            <person name="Strempel S."/>
            <person name="Sturgill D."/>
            <person name="Sutton G."/>
            <person name="Sutton G.G."/>
            <person name="Tao W."/>
            <person name="Teichmann S."/>
            <person name="Tobari Y.N."/>
            <person name="Tomimura Y."/>
            <person name="Tsolas J.M."/>
            <person name="Valente V.L."/>
            <person name="Venter E."/>
            <person name="Venter J.C."/>
            <person name="Vicario S."/>
            <person name="Vieira F.G."/>
            <person name="Vilella A.J."/>
            <person name="Villasante A."/>
            <person name="Walenz B."/>
            <person name="Wang J."/>
            <person name="Wasserman M."/>
            <person name="Watts T."/>
            <person name="Wilson D."/>
            <person name="Wilson R.K."/>
            <person name="Wing R.A."/>
            <person name="Wolfner M.F."/>
            <person name="Wong A."/>
            <person name="Wong G.K."/>
            <person name="Wu C.I."/>
            <person name="Wu G."/>
            <person name="Yamamoto D."/>
            <person name="Yang H.P."/>
            <person name="Yang S.P."/>
            <person name="Yorke J.A."/>
            <person name="Yoshida K."/>
            <person name="Zdobnov E."/>
            <person name="Zhang P."/>
            <person name="Zhang Y."/>
            <person name="Zimin A.V."/>
            <person name="Baldwin J."/>
            <person name="Abdouelleil A."/>
            <person name="Abdulkadir J."/>
            <person name="Abebe A."/>
            <person name="Abera B."/>
            <person name="Abreu J."/>
            <person name="Acer S.C."/>
            <person name="Aftuck L."/>
            <person name="Alexander A."/>
            <person name="An P."/>
            <person name="Anderson E."/>
            <person name="Anderson S."/>
            <person name="Arachi H."/>
            <person name="Azer M."/>
            <person name="Bachantsang P."/>
            <person name="Barry A."/>
            <person name="Bayul T."/>
            <person name="Berlin A."/>
            <person name="Bessette D."/>
            <person name="Bloom T."/>
            <person name="Blye J."/>
            <person name="Boguslavskiy L."/>
            <person name="Bonnet C."/>
            <person name="Boukhgalter B."/>
            <person name="Bourzgui I."/>
            <person name="Brown A."/>
            <person name="Cahill P."/>
            <person name="Channer S."/>
            <person name="Cheshatsang Y."/>
            <person name="Chuda L."/>
            <person name="Citroen M."/>
            <person name="Collymore A."/>
            <person name="Cooke P."/>
            <person name="Costello M."/>
            <person name="D'Aco K."/>
            <person name="Daza R."/>
            <person name="De Haan G."/>
            <person name="DeGray S."/>
            <person name="DeMaso C."/>
            <person name="Dhargay N."/>
            <person name="Dooley K."/>
            <person name="Dooley E."/>
            <person name="Doricent M."/>
            <person name="Dorje P."/>
            <person name="Dorjee K."/>
            <person name="Dupes A."/>
            <person name="Elong R."/>
            <person name="Falk J."/>
            <person name="Farina A."/>
            <person name="Faro S."/>
            <person name="Ferguson D."/>
            <person name="Fisher S."/>
            <person name="Foley C.D."/>
            <person name="Franke A."/>
            <person name="Friedrich D."/>
            <person name="Gadbois L."/>
            <person name="Gearin G."/>
            <person name="Gearin C.R."/>
            <person name="Giannoukos G."/>
            <person name="Goode T."/>
            <person name="Graham J."/>
            <person name="Grandbois E."/>
            <person name="Grewal S."/>
            <person name="Gyaltsen K."/>
            <person name="Hafez N."/>
            <person name="Hagos B."/>
            <person name="Hall J."/>
            <person name="Henson C."/>
            <person name="Hollinger A."/>
            <person name="Honan T."/>
            <person name="Huard M.D."/>
            <person name="Hughes L."/>
            <person name="Hurhula B."/>
            <person name="Husby M.E."/>
            <person name="Kamat A."/>
            <person name="Kanga B."/>
            <person name="Kashin S."/>
            <person name="Khazanovich D."/>
            <person name="Kisner P."/>
            <person name="Lance K."/>
            <person name="Lara M."/>
            <person name="Lee W."/>
            <person name="Lennon N."/>
            <person name="Letendre F."/>
            <person name="LeVine R."/>
            <person name="Lipovsky A."/>
            <person name="Liu X."/>
            <person name="Liu J."/>
            <person name="Liu S."/>
            <person name="Lokyitsang T."/>
            <person name="Lokyitsang Y."/>
            <person name="Lubonja R."/>
            <person name="Lui A."/>
            <person name="MacDonald P."/>
            <person name="Magnisalis V."/>
            <person name="Maru K."/>
            <person name="Matthews C."/>
            <person name="McCusker W."/>
            <person name="McDonough S."/>
            <person name="Mehta T."/>
            <person name="Meldrim J."/>
            <person name="Meneus L."/>
            <person name="Mihai O."/>
            <person name="Mihalev A."/>
            <person name="Mihova T."/>
            <person name="Mittelman R."/>
            <person name="Mlenga V."/>
            <person name="Montmayeur A."/>
            <person name="Mulrain L."/>
            <person name="Navidi A."/>
            <person name="Naylor J."/>
            <person name="Negash T."/>
            <person name="Nguyen T."/>
            <person name="Nguyen N."/>
            <person name="Nicol R."/>
            <person name="Norbu C."/>
            <person name="Norbu N."/>
            <person name="Novod N."/>
            <person name="O'Neill B."/>
            <person name="Osman S."/>
            <person name="Markiewicz E."/>
            <person name="Oyono O.L."/>
            <person name="Patti C."/>
            <person name="Phunkhang P."/>
            <person name="Pierre F."/>
            <person name="Priest M."/>
            <person name="Raghuraman S."/>
            <person name="Rege F."/>
            <person name="Reyes R."/>
            <person name="Rise C."/>
            <person name="Rogov P."/>
            <person name="Ross K."/>
            <person name="Ryan E."/>
            <person name="Settipalli S."/>
            <person name="Shea T."/>
            <person name="Sherpa N."/>
            <person name="Shi L."/>
            <person name="Shih D."/>
            <person name="Sparrow T."/>
            <person name="Spaulding J."/>
            <person name="Stalker J."/>
            <person name="Stange-Thomann N."/>
            <person name="Stavropoulos S."/>
            <person name="Stone C."/>
            <person name="Strader C."/>
            <person name="Tesfaye S."/>
            <person name="Thomson T."/>
            <person name="Thoulutsang Y."/>
            <person name="Thoulutsang D."/>
            <person name="Topham K."/>
            <person name="Topping I."/>
            <person name="Tsamla T."/>
            <person name="Vassiliev H."/>
            <person name="Vo A."/>
            <person name="Wangchuk T."/>
            <person name="Wangdi T."/>
            <person name="Weiand M."/>
            <person name="Wilkinson J."/>
            <person name="Wilson A."/>
            <person name="Yadav S."/>
            <person name="Young G."/>
            <person name="Yu Q."/>
            <person name="Zembek L."/>
            <person name="Zhong D."/>
            <person name="Zimmer A."/>
            <person name="Zwirko Z."/>
            <person name="Jaffe D.B."/>
            <person name="Alvarez P."/>
            <person name="Brockman W."/>
            <person name="Butler J."/>
            <person name="Chin C."/>
            <person name="Gnerre S."/>
            <person name="Grabherr M."/>
            <person name="Kleber M."/>
            <person name="Mauceli E."/>
            <person name="MacCallum I."/>
        </authorList>
    </citation>
    <scope>NUCLEOTIDE SEQUENCE [LARGE SCALE GENOMIC DNA]</scope>
    <source>
        <strain evidence="11">Tucson 15287-2541.00</strain>
    </source>
</reference>
<evidence type="ECO:0000256" key="5">
    <source>
        <dbReference type="ARBA" id="ARBA00023242"/>
    </source>
</evidence>
<feature type="domain" description="B-block binding subunit of TFIIIC" evidence="7">
    <location>
        <begin position="175"/>
        <end position="247"/>
    </location>
</feature>
<keyword evidence="3" id="KW-0238">DNA-binding</keyword>
<dbReference type="InterPro" id="IPR056467">
    <property type="entry name" value="eWH_GTF3C1"/>
</dbReference>
<evidence type="ECO:0000256" key="2">
    <source>
        <dbReference type="ARBA" id="ARBA00022553"/>
    </source>
</evidence>
<evidence type="ECO:0000256" key="1">
    <source>
        <dbReference type="ARBA" id="ARBA00004123"/>
    </source>
</evidence>
<dbReference type="Pfam" id="PF24101">
    <property type="entry name" value="WHD_GTF3C1"/>
    <property type="match status" value="1"/>
</dbReference>